<dbReference type="EMBL" id="CP033464">
    <property type="protein sequence ID" value="QDX95515.1"/>
    <property type="molecule type" value="Genomic_DNA"/>
</dbReference>
<dbReference type="OrthoDB" id="2476144at2"/>
<dbReference type="Proteomes" id="UP000319432">
    <property type="component" value="Chromosome"/>
</dbReference>
<keyword evidence="2" id="KW-0812">Transmembrane</keyword>
<evidence type="ECO:0008006" key="5">
    <source>
        <dbReference type="Google" id="ProtNLM"/>
    </source>
</evidence>
<evidence type="ECO:0000256" key="1">
    <source>
        <dbReference type="SAM" id="MobiDB-lite"/>
    </source>
</evidence>
<evidence type="ECO:0000256" key="2">
    <source>
        <dbReference type="SAM" id="Phobius"/>
    </source>
</evidence>
<feature type="compositionally biased region" description="Basic and acidic residues" evidence="1">
    <location>
        <begin position="269"/>
        <end position="289"/>
    </location>
</feature>
<keyword evidence="4" id="KW-1185">Reference proteome</keyword>
<feature type="compositionally biased region" description="Polar residues" evidence="1">
    <location>
        <begin position="259"/>
        <end position="268"/>
    </location>
</feature>
<dbReference type="AlphaFoldDB" id="A0A518VEU0"/>
<keyword evidence="2" id="KW-0472">Membrane</keyword>
<feature type="transmembrane region" description="Helical" evidence="2">
    <location>
        <begin position="106"/>
        <end position="129"/>
    </location>
</feature>
<protein>
    <recommendedName>
        <fullName evidence="5">DUF4367 domain-containing protein</fullName>
    </recommendedName>
</protein>
<feature type="compositionally biased region" description="Polar residues" evidence="1">
    <location>
        <begin position="222"/>
        <end position="232"/>
    </location>
</feature>
<gene>
    <name evidence="3" type="ORF">EEL30_26575</name>
</gene>
<evidence type="ECO:0000313" key="3">
    <source>
        <dbReference type="EMBL" id="QDX95515.1"/>
    </source>
</evidence>
<feature type="compositionally biased region" description="Polar residues" evidence="1">
    <location>
        <begin position="155"/>
        <end position="194"/>
    </location>
</feature>
<evidence type="ECO:0000313" key="4">
    <source>
        <dbReference type="Proteomes" id="UP000319432"/>
    </source>
</evidence>
<organism evidence="3 4">
    <name type="scientific">Brevibacillus laterosporus</name>
    <name type="common">Bacillus laterosporus</name>
    <dbReference type="NCBI Taxonomy" id="1465"/>
    <lineage>
        <taxon>Bacteria</taxon>
        <taxon>Bacillati</taxon>
        <taxon>Bacillota</taxon>
        <taxon>Bacilli</taxon>
        <taxon>Bacillales</taxon>
        <taxon>Paenibacillaceae</taxon>
        <taxon>Brevibacillus</taxon>
    </lineage>
</organism>
<accession>A0A518VEU0</accession>
<feature type="compositionally biased region" description="Basic and acidic residues" evidence="1">
    <location>
        <begin position="200"/>
        <end position="216"/>
    </location>
</feature>
<feature type="region of interest" description="Disordered" evidence="1">
    <location>
        <begin position="153"/>
        <end position="232"/>
    </location>
</feature>
<sequence length="493" mass="53554">MNCQEFKAKWTNTVDDDTALSHLEFCDECLAWLENEWSSNEENLFLKEIPHPSVDLENSIMNKIYAAPQHQGGFSQSEKTERGIIPLAVTDQTKGSSNTKAKRFKFLSYPVLGAASVLLVMGLVGVQALNGGFTGGVDHPPQVAYAPVPEEPTSYMAQSPQIDTKQAPTSSNLPETNSLVTDQKTGSQETSVPTMQKAEGTTEKKEPKPVRNEKDTAVAQAKKTQTPSTDSAIAMQNNSKQAVQQGQNNNPAISSMLASRSLSPQQAASKEHAVTAAEATEKNLDDQKSGSESTTPSDELKKSNDIAIASPENQTVGEASSIAETEVESAGSISEMFTQEKEKEKEKPQTFSTFVSLDKAKQASDMPLAALVKADYKLASVNIHYESETSKHVTSQISVYRHGEAEIKLEVLRNDTQKRALSIPGTFAGSPQIFSVGTDKAIGVTFDSQEKNTMQHTVHLITNKSSQQLYVIATAKGMSLQDLMDIVKTMNWS</sequence>
<feature type="region of interest" description="Disordered" evidence="1">
    <location>
        <begin position="259"/>
        <end position="331"/>
    </location>
</feature>
<name>A0A518VEU0_BRELA</name>
<keyword evidence="2" id="KW-1133">Transmembrane helix</keyword>
<reference evidence="3 4" key="1">
    <citation type="submission" date="2018-11" db="EMBL/GenBank/DDBJ databases">
        <title>Phylogenetic determinants of toxin gene distribution in genomes of Brevibacillus laterosporus.</title>
        <authorList>
            <person name="Glare T.R."/>
            <person name="Durrant A."/>
            <person name="Berry C."/>
            <person name="Palma L."/>
            <person name="Ormskirk M."/>
            <person name="Cox M.O."/>
        </authorList>
    </citation>
    <scope>NUCLEOTIDE SEQUENCE [LARGE SCALE GENOMIC DNA]</scope>
    <source>
        <strain evidence="3 4">1821L</strain>
    </source>
</reference>
<proteinExistence type="predicted"/>